<dbReference type="PANTHER" id="PTHR24305:SF210">
    <property type="entry name" value="CYTOCHROME P450 MONOOXYGENASE ASQL-RELATED"/>
    <property type="match status" value="1"/>
</dbReference>
<dbReference type="CDD" id="cd11058">
    <property type="entry name" value="CYP60B-like"/>
    <property type="match status" value="1"/>
</dbReference>
<dbReference type="InterPro" id="IPR036396">
    <property type="entry name" value="Cyt_P450_sf"/>
</dbReference>
<dbReference type="Gene3D" id="1.10.630.10">
    <property type="entry name" value="Cytochrome P450"/>
    <property type="match status" value="1"/>
</dbReference>
<keyword evidence="4 6" id="KW-0479">Metal-binding</keyword>
<dbReference type="STRING" id="196109.A0A136IZM8"/>
<evidence type="ECO:0000256" key="8">
    <source>
        <dbReference type="SAM" id="Phobius"/>
    </source>
</evidence>
<evidence type="ECO:0000256" key="3">
    <source>
        <dbReference type="ARBA" id="ARBA00022617"/>
    </source>
</evidence>
<comment type="similarity">
    <text evidence="2 7">Belongs to the cytochrome P450 family.</text>
</comment>
<dbReference type="GO" id="GO:0005506">
    <property type="term" value="F:iron ion binding"/>
    <property type="evidence" value="ECO:0007669"/>
    <property type="project" value="InterPro"/>
</dbReference>
<dbReference type="PRINTS" id="PR00463">
    <property type="entry name" value="EP450I"/>
</dbReference>
<dbReference type="InParanoid" id="A0A136IZM8"/>
<keyword evidence="3 6" id="KW-0349">Heme</keyword>
<keyword evidence="8" id="KW-0812">Transmembrane</keyword>
<dbReference type="GO" id="GO:0004497">
    <property type="term" value="F:monooxygenase activity"/>
    <property type="evidence" value="ECO:0007669"/>
    <property type="project" value="UniProtKB-KW"/>
</dbReference>
<sequence length="514" mass="58202">MDTSQESQISVLGGLVSSSATTLAVLGFLPIAAIAAKAVYNIWFHPLSAFPGPKLYAVTELSLNWQNNVRGTFLPRLQELHRQYGPIVRTGPNALSVDGGIAWPQVYAHRSGKPEYPKLAGYFGPENDKSIIMAPRDNHRRQRRHLAHAFSEAALTEQQAYVLKYVNLIMNKFSEHADQAKNLNIVDWLNFMTFDIIGDLAFGESFGSLSQDGYHPWVRSVIDSVYGFSLAHFIKFHPIFTPIFPFVVGTRFFKQIRIVQDVSKTKAQARMDQGEAPGGRRDIMTYVTRGKNSDGEQGMTHEEQLIVVPLLVTAGSDTTATALCGFFFLLGQHPNAMSHLQREVRKAFEDETEIDIKSSARLQYLHACIEETLRLFPPAVEVPPRVSPGAEIDGRWVPKGTRITTPQYVTHRNPSHFKDPDSFHPERWLQASHPLYDPRYAGDNRSVFKPFSFGPRDCLGKNLAYAEMRIFAARLMLQFDWELLPGQDEWMSKQKVTVTWQKGPLMVKFHQRKE</sequence>
<gene>
    <name evidence="9" type="ORF">Micbo1qcDRAFT_226385</name>
</gene>
<dbReference type="InterPro" id="IPR050121">
    <property type="entry name" value="Cytochrome_P450_monoxygenase"/>
</dbReference>
<dbReference type="SUPFAM" id="SSF48264">
    <property type="entry name" value="Cytochrome P450"/>
    <property type="match status" value="1"/>
</dbReference>
<protein>
    <submittedName>
        <fullName evidence="9">Cytochrome P450 3A17</fullName>
    </submittedName>
</protein>
<keyword evidence="8" id="KW-1133">Transmembrane helix</keyword>
<name>A0A136IZM8_9PEZI</name>
<keyword evidence="8" id="KW-0472">Membrane</keyword>
<dbReference type="Pfam" id="PF00067">
    <property type="entry name" value="p450"/>
    <property type="match status" value="1"/>
</dbReference>
<evidence type="ECO:0000256" key="6">
    <source>
        <dbReference type="PIRSR" id="PIRSR602401-1"/>
    </source>
</evidence>
<keyword evidence="10" id="KW-1185">Reference proteome</keyword>
<dbReference type="InterPro" id="IPR001128">
    <property type="entry name" value="Cyt_P450"/>
</dbReference>
<reference evidence="10" key="1">
    <citation type="submission" date="2016-02" db="EMBL/GenBank/DDBJ databases">
        <title>Draft genome sequence of Microdochium bolleyi, a fungal endophyte of beachgrass.</title>
        <authorList>
            <consortium name="DOE Joint Genome Institute"/>
            <person name="David A.S."/>
            <person name="May G."/>
            <person name="Haridas S."/>
            <person name="Lim J."/>
            <person name="Wang M."/>
            <person name="Labutti K."/>
            <person name="Lipzen A."/>
            <person name="Barry K."/>
            <person name="Grigoriev I.V."/>
        </authorList>
    </citation>
    <scope>NUCLEOTIDE SEQUENCE [LARGE SCALE GENOMIC DNA]</scope>
    <source>
        <strain evidence="10">J235TASD1</strain>
    </source>
</reference>
<feature type="binding site" description="axial binding residue" evidence="6">
    <location>
        <position position="458"/>
    </location>
    <ligand>
        <name>heme</name>
        <dbReference type="ChEBI" id="CHEBI:30413"/>
    </ligand>
    <ligandPart>
        <name>Fe</name>
        <dbReference type="ChEBI" id="CHEBI:18248"/>
    </ligandPart>
</feature>
<evidence type="ECO:0000256" key="4">
    <source>
        <dbReference type="ARBA" id="ARBA00022723"/>
    </source>
</evidence>
<evidence type="ECO:0000313" key="10">
    <source>
        <dbReference type="Proteomes" id="UP000070501"/>
    </source>
</evidence>
<organism evidence="9 10">
    <name type="scientific">Microdochium bolleyi</name>
    <dbReference type="NCBI Taxonomy" id="196109"/>
    <lineage>
        <taxon>Eukaryota</taxon>
        <taxon>Fungi</taxon>
        <taxon>Dikarya</taxon>
        <taxon>Ascomycota</taxon>
        <taxon>Pezizomycotina</taxon>
        <taxon>Sordariomycetes</taxon>
        <taxon>Xylariomycetidae</taxon>
        <taxon>Xylariales</taxon>
        <taxon>Microdochiaceae</taxon>
        <taxon>Microdochium</taxon>
    </lineage>
</organism>
<keyword evidence="7" id="KW-0560">Oxidoreductase</keyword>
<dbReference type="PROSITE" id="PS00086">
    <property type="entry name" value="CYTOCHROME_P450"/>
    <property type="match status" value="1"/>
</dbReference>
<comment type="cofactor">
    <cofactor evidence="1 6">
        <name>heme</name>
        <dbReference type="ChEBI" id="CHEBI:30413"/>
    </cofactor>
</comment>
<dbReference type="PRINTS" id="PR00385">
    <property type="entry name" value="P450"/>
</dbReference>
<dbReference type="OrthoDB" id="1470350at2759"/>
<dbReference type="AlphaFoldDB" id="A0A136IZM8"/>
<dbReference type="GO" id="GO:0020037">
    <property type="term" value="F:heme binding"/>
    <property type="evidence" value="ECO:0007669"/>
    <property type="project" value="InterPro"/>
</dbReference>
<evidence type="ECO:0000256" key="2">
    <source>
        <dbReference type="ARBA" id="ARBA00010617"/>
    </source>
</evidence>
<dbReference type="EMBL" id="KQ964252">
    <property type="protein sequence ID" value="KXJ90430.1"/>
    <property type="molecule type" value="Genomic_DNA"/>
</dbReference>
<evidence type="ECO:0000256" key="7">
    <source>
        <dbReference type="RuleBase" id="RU000461"/>
    </source>
</evidence>
<dbReference type="PANTHER" id="PTHR24305">
    <property type="entry name" value="CYTOCHROME P450"/>
    <property type="match status" value="1"/>
</dbReference>
<proteinExistence type="inferred from homology"/>
<evidence type="ECO:0000313" key="9">
    <source>
        <dbReference type="EMBL" id="KXJ90430.1"/>
    </source>
</evidence>
<dbReference type="InterPro" id="IPR017972">
    <property type="entry name" value="Cyt_P450_CS"/>
</dbReference>
<feature type="transmembrane region" description="Helical" evidence="8">
    <location>
        <begin position="20"/>
        <end position="40"/>
    </location>
</feature>
<dbReference type="InterPro" id="IPR002401">
    <property type="entry name" value="Cyt_P450_E_grp-I"/>
</dbReference>
<evidence type="ECO:0000256" key="5">
    <source>
        <dbReference type="ARBA" id="ARBA00023004"/>
    </source>
</evidence>
<dbReference type="GO" id="GO:0016705">
    <property type="term" value="F:oxidoreductase activity, acting on paired donors, with incorporation or reduction of molecular oxygen"/>
    <property type="evidence" value="ECO:0007669"/>
    <property type="project" value="InterPro"/>
</dbReference>
<evidence type="ECO:0000256" key="1">
    <source>
        <dbReference type="ARBA" id="ARBA00001971"/>
    </source>
</evidence>
<dbReference type="Proteomes" id="UP000070501">
    <property type="component" value="Unassembled WGS sequence"/>
</dbReference>
<accession>A0A136IZM8</accession>
<keyword evidence="7" id="KW-0503">Monooxygenase</keyword>
<keyword evidence="5 6" id="KW-0408">Iron</keyword>